<reference evidence="2" key="1">
    <citation type="submission" date="2018-02" db="EMBL/GenBank/DDBJ databases">
        <title>Rhizophora mucronata_Transcriptome.</title>
        <authorList>
            <person name="Meera S.P."/>
            <person name="Sreeshan A."/>
            <person name="Augustine A."/>
        </authorList>
    </citation>
    <scope>NUCLEOTIDE SEQUENCE</scope>
    <source>
        <tissue evidence="2">Leaf</tissue>
    </source>
</reference>
<organism evidence="2">
    <name type="scientific">Rhizophora mucronata</name>
    <name type="common">Asiatic mangrove</name>
    <dbReference type="NCBI Taxonomy" id="61149"/>
    <lineage>
        <taxon>Eukaryota</taxon>
        <taxon>Viridiplantae</taxon>
        <taxon>Streptophyta</taxon>
        <taxon>Embryophyta</taxon>
        <taxon>Tracheophyta</taxon>
        <taxon>Spermatophyta</taxon>
        <taxon>Magnoliopsida</taxon>
        <taxon>eudicotyledons</taxon>
        <taxon>Gunneridae</taxon>
        <taxon>Pentapetalae</taxon>
        <taxon>rosids</taxon>
        <taxon>fabids</taxon>
        <taxon>Malpighiales</taxon>
        <taxon>Rhizophoraceae</taxon>
        <taxon>Rhizophora</taxon>
    </lineage>
</organism>
<sequence>MIYINCMTFVHNCFICGSFFAYFVTVHGLVVSP</sequence>
<protein>
    <submittedName>
        <fullName evidence="2">Uncharacterized protein</fullName>
    </submittedName>
</protein>
<accession>A0A2P2N4S9</accession>
<evidence type="ECO:0000313" key="2">
    <source>
        <dbReference type="EMBL" id="MBX37435.1"/>
    </source>
</evidence>
<evidence type="ECO:0000256" key="1">
    <source>
        <dbReference type="SAM" id="Phobius"/>
    </source>
</evidence>
<keyword evidence="1" id="KW-1133">Transmembrane helix</keyword>
<dbReference type="AlphaFoldDB" id="A0A2P2N4S9"/>
<keyword evidence="1" id="KW-0812">Transmembrane</keyword>
<feature type="transmembrane region" description="Helical" evidence="1">
    <location>
        <begin position="12"/>
        <end position="30"/>
    </location>
</feature>
<dbReference type="EMBL" id="GGEC01056951">
    <property type="protein sequence ID" value="MBX37435.1"/>
    <property type="molecule type" value="Transcribed_RNA"/>
</dbReference>
<proteinExistence type="predicted"/>
<name>A0A2P2N4S9_RHIMU</name>
<keyword evidence="1" id="KW-0472">Membrane</keyword>